<accession>A0A382X8F2</accession>
<organism evidence="2">
    <name type="scientific">marine metagenome</name>
    <dbReference type="NCBI Taxonomy" id="408172"/>
    <lineage>
        <taxon>unclassified sequences</taxon>
        <taxon>metagenomes</taxon>
        <taxon>ecological metagenomes</taxon>
    </lineage>
</organism>
<evidence type="ECO:0000313" key="2">
    <source>
        <dbReference type="EMBL" id="SVD67154.1"/>
    </source>
</evidence>
<feature type="coiled-coil region" evidence="1">
    <location>
        <begin position="55"/>
        <end position="89"/>
    </location>
</feature>
<proteinExistence type="predicted"/>
<dbReference type="AlphaFoldDB" id="A0A382X8F2"/>
<gene>
    <name evidence="2" type="ORF">METZ01_LOCUS420008</name>
</gene>
<dbReference type="EMBL" id="UINC01165645">
    <property type="protein sequence ID" value="SVD67154.1"/>
    <property type="molecule type" value="Genomic_DNA"/>
</dbReference>
<keyword evidence="1" id="KW-0175">Coiled coil</keyword>
<name>A0A382X8F2_9ZZZZ</name>
<protein>
    <submittedName>
        <fullName evidence="2">Uncharacterized protein</fullName>
    </submittedName>
</protein>
<evidence type="ECO:0000256" key="1">
    <source>
        <dbReference type="SAM" id="Coils"/>
    </source>
</evidence>
<sequence length="92" mass="10895">MITLILLISVTDGQQPKKEKPKEGKFLEIKVDDPDLQQEIDVLRTLFETDRAQLKQKHKAEKQSLRKTYKEKLKALRKKNKQKRKLKERPGN</sequence>
<reference evidence="2" key="1">
    <citation type="submission" date="2018-05" db="EMBL/GenBank/DDBJ databases">
        <authorList>
            <person name="Lanie J.A."/>
            <person name="Ng W.-L."/>
            <person name="Kazmierczak K.M."/>
            <person name="Andrzejewski T.M."/>
            <person name="Davidsen T.M."/>
            <person name="Wayne K.J."/>
            <person name="Tettelin H."/>
            <person name="Glass J.I."/>
            <person name="Rusch D."/>
            <person name="Podicherti R."/>
            <person name="Tsui H.-C.T."/>
            <person name="Winkler M.E."/>
        </authorList>
    </citation>
    <scope>NUCLEOTIDE SEQUENCE</scope>
</reference>